<dbReference type="PROSITE" id="PS50830">
    <property type="entry name" value="TNASE_3"/>
    <property type="match status" value="1"/>
</dbReference>
<dbReference type="InterPro" id="IPR035437">
    <property type="entry name" value="SNase_OB-fold_sf"/>
</dbReference>
<comment type="caution">
    <text evidence="3">The sequence shown here is derived from an EMBL/GenBank/DDBJ whole genome shotgun (WGS) entry which is preliminary data.</text>
</comment>
<dbReference type="Proteomes" id="UP000306340">
    <property type="component" value="Unassembled WGS sequence"/>
</dbReference>
<sequence>MLILRSLLVLMLGLAALPSLAASITGEVRVIDGDTLHVAGRKVRLFGIDAPERDQSCGAKGARWDCGSWATAELAARVEGRRVVCEGAEEDRYGRLLAVCRVDGEDINAALVRSGAALAYRRYSGRYVDQEGEAQRSRLGLWSGEMVTPEAHRRGADAPAAAAPASGCAIKGNVSKNGRIYHLPGSRDYARTRISGPEEGWFCTEAEARAAGFRPIRN</sequence>
<keyword evidence="1" id="KW-0732">Signal</keyword>
<dbReference type="SMART" id="SM00318">
    <property type="entry name" value="SNc"/>
    <property type="match status" value="1"/>
</dbReference>
<dbReference type="AlphaFoldDB" id="A0A4V5NLZ3"/>
<evidence type="ECO:0000256" key="1">
    <source>
        <dbReference type="SAM" id="SignalP"/>
    </source>
</evidence>
<dbReference type="Pfam" id="PF00565">
    <property type="entry name" value="SNase"/>
    <property type="match status" value="1"/>
</dbReference>
<evidence type="ECO:0000259" key="2">
    <source>
        <dbReference type="PROSITE" id="PS50830"/>
    </source>
</evidence>
<evidence type="ECO:0000313" key="4">
    <source>
        <dbReference type="Proteomes" id="UP000306340"/>
    </source>
</evidence>
<feature type="signal peptide" evidence="1">
    <location>
        <begin position="1"/>
        <end position="21"/>
    </location>
</feature>
<name>A0A4V5NLZ3_9RHOB</name>
<feature type="domain" description="TNase-like" evidence="2">
    <location>
        <begin position="29"/>
        <end position="144"/>
    </location>
</feature>
<dbReference type="PANTHER" id="PTHR12302:SF26">
    <property type="entry name" value="BLR1266 PROTEIN"/>
    <property type="match status" value="1"/>
</dbReference>
<dbReference type="EMBL" id="SWAU01000033">
    <property type="protein sequence ID" value="TKA97517.1"/>
    <property type="molecule type" value="Genomic_DNA"/>
</dbReference>
<proteinExistence type="predicted"/>
<organism evidence="3 4">
    <name type="scientific">Cereibacter changlensis</name>
    <dbReference type="NCBI Taxonomy" id="402884"/>
    <lineage>
        <taxon>Bacteria</taxon>
        <taxon>Pseudomonadati</taxon>
        <taxon>Pseudomonadota</taxon>
        <taxon>Alphaproteobacteria</taxon>
        <taxon>Rhodobacterales</taxon>
        <taxon>Paracoccaceae</taxon>
        <taxon>Cereibacter</taxon>
    </lineage>
</organism>
<gene>
    <name evidence="3" type="ORF">FAZ78_05580</name>
</gene>
<dbReference type="PANTHER" id="PTHR12302">
    <property type="entry name" value="EBNA2 BINDING PROTEIN P100"/>
    <property type="match status" value="1"/>
</dbReference>
<dbReference type="SUPFAM" id="SSF50199">
    <property type="entry name" value="Staphylococcal nuclease"/>
    <property type="match status" value="1"/>
</dbReference>
<accession>A0A4V5NLZ3</accession>
<dbReference type="Gene3D" id="2.40.50.90">
    <property type="match status" value="1"/>
</dbReference>
<dbReference type="RefSeq" id="WP_136791680.1">
    <property type="nucleotide sequence ID" value="NZ_SWAU01000033.1"/>
</dbReference>
<dbReference type="InterPro" id="IPR016071">
    <property type="entry name" value="Staphylococal_nuclease_OB-fold"/>
</dbReference>
<reference evidence="3 4" key="1">
    <citation type="submission" date="2019-04" db="EMBL/GenBank/DDBJ databases">
        <title>Crypto-aerobic microbial life in anoxic (sulfidic) marine sediments.</title>
        <authorList>
            <person name="Bhattacharya S."/>
            <person name="Roy C."/>
            <person name="Mondal N."/>
            <person name="Sarkar J."/>
            <person name="Mandal S."/>
            <person name="Rameez M.J."/>
            <person name="Ghosh W."/>
        </authorList>
    </citation>
    <scope>NUCLEOTIDE SEQUENCE [LARGE SCALE GENOMIC DNA]</scope>
    <source>
        <strain evidence="3 4">SBBC</strain>
    </source>
</reference>
<protein>
    <submittedName>
        <fullName evidence="3">Thermonuclease family protein</fullName>
    </submittedName>
</protein>
<feature type="chain" id="PRO_5020705235" evidence="1">
    <location>
        <begin position="22"/>
        <end position="218"/>
    </location>
</feature>
<evidence type="ECO:0000313" key="3">
    <source>
        <dbReference type="EMBL" id="TKA97517.1"/>
    </source>
</evidence>